<dbReference type="RefSeq" id="XP_013784004.1">
    <property type="nucleotide sequence ID" value="XM_013928550.2"/>
</dbReference>
<evidence type="ECO:0000313" key="5">
    <source>
        <dbReference type="RefSeq" id="XP_022252153.1"/>
    </source>
</evidence>
<evidence type="ECO:0000313" key="3">
    <source>
        <dbReference type="Proteomes" id="UP000694941"/>
    </source>
</evidence>
<dbReference type="InterPro" id="IPR032794">
    <property type="entry name" value="LINES_N"/>
</dbReference>
<dbReference type="InterPro" id="IPR024875">
    <property type="entry name" value="Protein_Lines"/>
</dbReference>
<dbReference type="PANTHER" id="PTHR16057">
    <property type="entry name" value="WINS1, 2 PROTEIN"/>
    <property type="match status" value="1"/>
</dbReference>
<evidence type="ECO:0000259" key="1">
    <source>
        <dbReference type="Pfam" id="PF14694"/>
    </source>
</evidence>
<dbReference type="InterPro" id="IPR029415">
    <property type="entry name" value="Lines_C"/>
</dbReference>
<sequence length="664" mass="75727">MESAHQQIKEIYSRIRSRCFCNSKLSYQDAVRLLQKIFDKASLHTSHNIQDTDTRELLLTLSLIRTLGEIFVLSVKVCKSLWNIKEELIQSSIPQKMIMFLESEEKIVKFAAKKALTTYFCLLPTSLGYLCNSLECLKNRILENTDPEQLSLLCDILTHSSNSYNSVMAVDSGLKKNFHPNWCKEVIDVLTDSWEQELKRKCLTIITEHWSVLKTRCLHSLSSEEGSHEQLLKTFLQLWQCTLQICRQDRDSMSILKQFSLASDVRSLLLLMTTQTTPLICRMCLDVANEVVSMESIQADSIKNLAVEEIVSEMTTCNWLEKLPQAPKFWGFGGTVIQPTRDGRETEPAAGSTVLTRKVIIFVLKCCCLLLYKSKERAERLFISLQKWALLQCQEIIASSTGVSNLAEWLIPLFLDQDDQLFEAMLLSLKLYIDCKGKRVQPSTKDKNDILNAMNPHMVFLKFVETLGYDHKPLIDFLTSNETCMLTYIVTYLKVMNHEWECFVSVCQEEETSCDSSEDEESIQNSPENCDAIRNLHFIAPVNQVPVSCCNSISTSVLDEKPSQSNPKTLILDLTESYNMQSQGVTQENERIEIHGRHAVHHPIGEDKGSDSTGGSGNKLDLIFAVLIRLRLSIERLSVKNIFPYNPKPLLKLLQKCENKYESL</sequence>
<dbReference type="InterPro" id="IPR016024">
    <property type="entry name" value="ARM-type_fold"/>
</dbReference>
<proteinExistence type="predicted"/>
<reference evidence="4 5" key="1">
    <citation type="submission" date="2025-05" db="UniProtKB">
        <authorList>
            <consortium name="RefSeq"/>
        </authorList>
    </citation>
    <scope>IDENTIFICATION</scope>
    <source>
        <tissue evidence="4 5">Muscle</tissue>
    </source>
</reference>
<dbReference type="Pfam" id="PF14694">
    <property type="entry name" value="LINES_N"/>
    <property type="match status" value="1"/>
</dbReference>
<evidence type="ECO:0000259" key="2">
    <source>
        <dbReference type="Pfam" id="PF14695"/>
    </source>
</evidence>
<dbReference type="PANTHER" id="PTHR16057:SF1">
    <property type="entry name" value="PROTEIN LINES HOMOLOG 1"/>
    <property type="match status" value="1"/>
</dbReference>
<organism evidence="3 4">
    <name type="scientific">Limulus polyphemus</name>
    <name type="common">Atlantic horseshoe crab</name>
    <dbReference type="NCBI Taxonomy" id="6850"/>
    <lineage>
        <taxon>Eukaryota</taxon>
        <taxon>Metazoa</taxon>
        <taxon>Ecdysozoa</taxon>
        <taxon>Arthropoda</taxon>
        <taxon>Chelicerata</taxon>
        <taxon>Merostomata</taxon>
        <taxon>Xiphosura</taxon>
        <taxon>Limulidae</taxon>
        <taxon>Limulus</taxon>
    </lineage>
</organism>
<dbReference type="GeneID" id="106468139"/>
<dbReference type="RefSeq" id="XP_022252153.1">
    <property type="nucleotide sequence ID" value="XM_022396445.1"/>
</dbReference>
<accession>A0ABM1BKU3</accession>
<keyword evidence="3" id="KW-1185">Reference proteome</keyword>
<dbReference type="Pfam" id="PF14695">
    <property type="entry name" value="LINES_C"/>
    <property type="match status" value="1"/>
</dbReference>
<dbReference type="SUPFAM" id="SSF48371">
    <property type="entry name" value="ARM repeat"/>
    <property type="match status" value="1"/>
</dbReference>
<name>A0ABM1BKU3_LIMPO</name>
<dbReference type="Proteomes" id="UP000694941">
    <property type="component" value="Unplaced"/>
</dbReference>
<protein>
    <submittedName>
        <fullName evidence="4 5">Protein Lines homolog 1-like isoform X1</fullName>
    </submittedName>
</protein>
<feature type="domain" description="Protein Lines N-terminal" evidence="1">
    <location>
        <begin position="196"/>
        <end position="507"/>
    </location>
</feature>
<gene>
    <name evidence="4 5" type="primary">LOC106468139</name>
</gene>
<feature type="domain" description="Protein Lines C-terminal" evidence="2">
    <location>
        <begin position="624"/>
        <end position="659"/>
    </location>
</feature>
<evidence type="ECO:0000313" key="4">
    <source>
        <dbReference type="RefSeq" id="XP_013784004.1"/>
    </source>
</evidence>